<gene>
    <name evidence="2" type="ORF">PC110_g18406</name>
</gene>
<dbReference type="OrthoDB" id="10312502at2759"/>
<evidence type="ECO:0000313" key="3">
    <source>
        <dbReference type="Proteomes" id="UP000251314"/>
    </source>
</evidence>
<protein>
    <submittedName>
        <fullName evidence="2">Uncharacterized protein</fullName>
    </submittedName>
</protein>
<accession>A0A329RKQ0</accession>
<reference evidence="2 3" key="1">
    <citation type="submission" date="2018-01" db="EMBL/GenBank/DDBJ databases">
        <title>Draft genome of the strawberry crown rot pathogen Phytophthora cactorum.</title>
        <authorList>
            <person name="Armitage A.D."/>
            <person name="Lysoe E."/>
            <person name="Nellist C.F."/>
            <person name="Harrison R.J."/>
            <person name="Brurberg M.B."/>
        </authorList>
    </citation>
    <scope>NUCLEOTIDE SEQUENCE [LARGE SCALE GENOMIC DNA]</scope>
    <source>
        <strain evidence="2 3">10300</strain>
    </source>
</reference>
<comment type="caution">
    <text evidence="2">The sequence shown here is derived from an EMBL/GenBank/DDBJ whole genome shotgun (WGS) entry which is preliminary data.</text>
</comment>
<sequence length="95" mass="10025">MMTLVSFAAEKASREVLGDSVERNAAENQQSLDVASASADRDTHVAATCRVNLEAISGKGDVDDLSLKILVNVDRPPPHEDNSMATLVSSALCVV</sequence>
<name>A0A329RKQ0_9STRA</name>
<dbReference type="AlphaFoldDB" id="A0A329RKQ0"/>
<keyword evidence="3" id="KW-1185">Reference proteome</keyword>
<organism evidence="2 3">
    <name type="scientific">Phytophthora cactorum</name>
    <dbReference type="NCBI Taxonomy" id="29920"/>
    <lineage>
        <taxon>Eukaryota</taxon>
        <taxon>Sar</taxon>
        <taxon>Stramenopiles</taxon>
        <taxon>Oomycota</taxon>
        <taxon>Peronosporomycetes</taxon>
        <taxon>Peronosporales</taxon>
        <taxon>Peronosporaceae</taxon>
        <taxon>Phytophthora</taxon>
    </lineage>
</organism>
<evidence type="ECO:0000256" key="1">
    <source>
        <dbReference type="SAM" id="MobiDB-lite"/>
    </source>
</evidence>
<dbReference type="VEuPathDB" id="FungiDB:PC110_g18406"/>
<dbReference type="EMBL" id="MJFZ01000785">
    <property type="protein sequence ID" value="RAW25174.1"/>
    <property type="molecule type" value="Genomic_DNA"/>
</dbReference>
<evidence type="ECO:0000313" key="2">
    <source>
        <dbReference type="EMBL" id="RAW25174.1"/>
    </source>
</evidence>
<proteinExistence type="predicted"/>
<feature type="region of interest" description="Disordered" evidence="1">
    <location>
        <begin position="22"/>
        <end position="41"/>
    </location>
</feature>
<dbReference type="Proteomes" id="UP000251314">
    <property type="component" value="Unassembled WGS sequence"/>
</dbReference>